<protein>
    <submittedName>
        <fullName evidence="1">Uncharacterized protein</fullName>
    </submittedName>
</protein>
<gene>
    <name evidence="1" type="ORF">LTS18_005043</name>
</gene>
<accession>A0ACC3D5E2</accession>
<dbReference type="Proteomes" id="UP001186974">
    <property type="component" value="Unassembled WGS sequence"/>
</dbReference>
<reference evidence="1" key="1">
    <citation type="submission" date="2024-09" db="EMBL/GenBank/DDBJ databases">
        <title>Black Yeasts Isolated from many extreme environments.</title>
        <authorList>
            <person name="Coleine C."/>
            <person name="Stajich J.E."/>
            <person name="Selbmann L."/>
        </authorList>
    </citation>
    <scope>NUCLEOTIDE SEQUENCE</scope>
    <source>
        <strain evidence="1">CCFEE 5737</strain>
    </source>
</reference>
<evidence type="ECO:0000313" key="2">
    <source>
        <dbReference type="Proteomes" id="UP001186974"/>
    </source>
</evidence>
<proteinExistence type="predicted"/>
<sequence length="168" mass="18758">MPQTTRLTSDLNRAQNPRIALFAAPAPSITASFGQAQAERPQLVKKLPPAEKQQGKELYQQWRGKLTELRGVLDIFELDQLPAEQSTIDGGESRAIKFETETQDEVKGNAWLKSEPDDNVNMLHNIPSFGGGVKFEFTPDPARQALRLEPGYEPPPKRRKTSYHGFGS</sequence>
<evidence type="ECO:0000313" key="1">
    <source>
        <dbReference type="EMBL" id="KAK3061984.1"/>
    </source>
</evidence>
<keyword evidence="2" id="KW-1185">Reference proteome</keyword>
<dbReference type="EMBL" id="JAWDJW010007527">
    <property type="protein sequence ID" value="KAK3061984.1"/>
    <property type="molecule type" value="Genomic_DNA"/>
</dbReference>
<organism evidence="1 2">
    <name type="scientific">Coniosporium uncinatum</name>
    <dbReference type="NCBI Taxonomy" id="93489"/>
    <lineage>
        <taxon>Eukaryota</taxon>
        <taxon>Fungi</taxon>
        <taxon>Dikarya</taxon>
        <taxon>Ascomycota</taxon>
        <taxon>Pezizomycotina</taxon>
        <taxon>Dothideomycetes</taxon>
        <taxon>Dothideomycetes incertae sedis</taxon>
        <taxon>Coniosporium</taxon>
    </lineage>
</organism>
<name>A0ACC3D5E2_9PEZI</name>
<comment type="caution">
    <text evidence="1">The sequence shown here is derived from an EMBL/GenBank/DDBJ whole genome shotgun (WGS) entry which is preliminary data.</text>
</comment>